<dbReference type="SUPFAM" id="SSF56219">
    <property type="entry name" value="DNase I-like"/>
    <property type="match status" value="1"/>
</dbReference>
<dbReference type="PANTHER" id="PTHR11200:SF275">
    <property type="entry name" value="LD06095P"/>
    <property type="match status" value="1"/>
</dbReference>
<dbReference type="InterPro" id="IPR035427">
    <property type="entry name" value="Tim10-like_dom_sf"/>
</dbReference>
<dbReference type="EMBL" id="LDAU01000159">
    <property type="protein sequence ID" value="KRX02001.1"/>
    <property type="molecule type" value="Genomic_DNA"/>
</dbReference>
<evidence type="ECO:0000313" key="3">
    <source>
        <dbReference type="Proteomes" id="UP000054937"/>
    </source>
</evidence>
<dbReference type="InParanoid" id="A0A0V0QI79"/>
<dbReference type="InterPro" id="IPR000300">
    <property type="entry name" value="IPPc"/>
</dbReference>
<comment type="caution">
    <text evidence="2">The sequence shown here is derived from an EMBL/GenBank/DDBJ whole genome shotgun (WGS) entry which is preliminary data.</text>
</comment>
<dbReference type="SUPFAM" id="SSF144122">
    <property type="entry name" value="Tim10-like"/>
    <property type="match status" value="1"/>
</dbReference>
<protein>
    <submittedName>
        <fullName evidence="2">Tim10/DDP family zinc finger</fullName>
    </submittedName>
</protein>
<dbReference type="AlphaFoldDB" id="A0A0V0QI79"/>
<proteinExistence type="predicted"/>
<dbReference type="InterPro" id="IPR046985">
    <property type="entry name" value="IP5"/>
</dbReference>
<dbReference type="Pfam" id="PF22669">
    <property type="entry name" value="Exo_endo_phos2"/>
    <property type="match status" value="1"/>
</dbReference>
<accession>A0A0V0QI79</accession>
<reference evidence="2 3" key="1">
    <citation type="journal article" date="2015" name="Sci. Rep.">
        <title>Genome of the facultative scuticociliatosis pathogen Pseudocohnilembus persalinus provides insight into its virulence through horizontal gene transfer.</title>
        <authorList>
            <person name="Xiong J."/>
            <person name="Wang G."/>
            <person name="Cheng J."/>
            <person name="Tian M."/>
            <person name="Pan X."/>
            <person name="Warren A."/>
            <person name="Jiang C."/>
            <person name="Yuan D."/>
            <person name="Miao W."/>
        </authorList>
    </citation>
    <scope>NUCLEOTIDE SEQUENCE [LARGE SCALE GENOMIC DNA]</scope>
    <source>
        <strain evidence="2">36N120E</strain>
    </source>
</reference>
<dbReference type="PANTHER" id="PTHR11200">
    <property type="entry name" value="INOSITOL 5-PHOSPHATASE"/>
    <property type="match status" value="1"/>
</dbReference>
<dbReference type="Gene3D" id="3.60.10.10">
    <property type="entry name" value="Endonuclease/exonuclease/phosphatase"/>
    <property type="match status" value="1"/>
</dbReference>
<dbReference type="GO" id="GO:0046856">
    <property type="term" value="P:phosphatidylinositol dephosphorylation"/>
    <property type="evidence" value="ECO:0007669"/>
    <property type="project" value="InterPro"/>
</dbReference>
<feature type="domain" description="Inositol polyphosphate-related phosphatase" evidence="1">
    <location>
        <begin position="136"/>
        <end position="456"/>
    </location>
</feature>
<dbReference type="InterPro" id="IPR036691">
    <property type="entry name" value="Endo/exonu/phosph_ase_sf"/>
</dbReference>
<keyword evidence="3" id="KW-1185">Reference proteome</keyword>
<evidence type="ECO:0000259" key="1">
    <source>
        <dbReference type="SMART" id="SM00128"/>
    </source>
</evidence>
<gene>
    <name evidence="2" type="ORF">PPERSA_07646</name>
</gene>
<organism evidence="2 3">
    <name type="scientific">Pseudocohnilembus persalinus</name>
    <name type="common">Ciliate</name>
    <dbReference type="NCBI Taxonomy" id="266149"/>
    <lineage>
        <taxon>Eukaryota</taxon>
        <taxon>Sar</taxon>
        <taxon>Alveolata</taxon>
        <taxon>Ciliophora</taxon>
        <taxon>Intramacronucleata</taxon>
        <taxon>Oligohymenophorea</taxon>
        <taxon>Scuticociliatia</taxon>
        <taxon>Philasterida</taxon>
        <taxon>Pseudocohnilembidae</taxon>
        <taxon>Pseudocohnilembus</taxon>
    </lineage>
</organism>
<sequence length="592" mass="69459">MFNPFRSKNDEAGLQQLRQKQMKSLQKTQEGSQQQKIEQLQQFMEAFMKMKTVENKFYLHCSQKCLGFHEASQLTGNEKQCLKTCNDKMRKFIEISNNNFKHIEGGMEEVSETYNNLSSTMQQILAAPLDVIEYVNNIQQIISWNINAQLPNSNSREYFDDLFKFEEAPDIIVFCLQEMVKLDLKNMVMYGQDDIRTQWVNEILKNLNQNLNFYEFLESISLVGLCMSIFVKSQIRKNITSVETDYVKTGLGGNLGNKGGLAIRIKIKGHYITFLNCHLPAGQQNLSERNMAIKKIHQQAFQKDSIPKYLRKGIDHSSVKFLIGDLNFRVDMKYQEALDQLEAIKLESNEKAKEKILQKVLDQDQLLTYLKSSDNIYNYQEGKINFIPTYKFDNGTDKYDTSKKKRVPSWCDRILISIKDELITQQQLYYKSFNQFKISDHKPVSSYYQIDITKPIEDKNQRFQQQLSNYFFNEDFEDINDQIRERMQSELFQQSEFQSQSSQFDKESFLKNQTVKQMDDQYFQGESSAYIKQIMENGDRQPKMSIFSQKNILLENNTINIKDKNQLDQSYNFSIQESGKNIKTNGKKGEKY</sequence>
<dbReference type="Proteomes" id="UP000054937">
    <property type="component" value="Unassembled WGS sequence"/>
</dbReference>
<dbReference type="OrthoDB" id="410499at2759"/>
<dbReference type="SMART" id="SM00128">
    <property type="entry name" value="IPPc"/>
    <property type="match status" value="1"/>
</dbReference>
<name>A0A0V0QI79_PSEPJ</name>
<dbReference type="GO" id="GO:0004439">
    <property type="term" value="F:phosphatidylinositol-4,5-bisphosphate 5-phosphatase activity"/>
    <property type="evidence" value="ECO:0007669"/>
    <property type="project" value="TreeGrafter"/>
</dbReference>
<evidence type="ECO:0000313" key="2">
    <source>
        <dbReference type="EMBL" id="KRX02001.1"/>
    </source>
</evidence>